<dbReference type="InterPro" id="IPR002575">
    <property type="entry name" value="Aminoglycoside_PTrfase"/>
</dbReference>
<comment type="caution">
    <text evidence="3">The sequence shown here is derived from an EMBL/GenBank/DDBJ whole genome shotgun (WGS) entry which is preliminary data.</text>
</comment>
<dbReference type="Pfam" id="PF01636">
    <property type="entry name" value="APH"/>
    <property type="match status" value="1"/>
</dbReference>
<feature type="region of interest" description="Disordered" evidence="1">
    <location>
        <begin position="360"/>
        <end position="396"/>
    </location>
</feature>
<dbReference type="InterPro" id="IPR052898">
    <property type="entry name" value="ACAD10-like"/>
</dbReference>
<evidence type="ECO:0000313" key="3">
    <source>
        <dbReference type="EMBL" id="GAA1751164.1"/>
    </source>
</evidence>
<dbReference type="Proteomes" id="UP001501475">
    <property type="component" value="Unassembled WGS sequence"/>
</dbReference>
<feature type="domain" description="Aminoglycoside phosphotransferase" evidence="2">
    <location>
        <begin position="40"/>
        <end position="283"/>
    </location>
</feature>
<proteinExistence type="predicted"/>
<dbReference type="Gene3D" id="3.30.200.20">
    <property type="entry name" value="Phosphorylase Kinase, domain 1"/>
    <property type="match status" value="1"/>
</dbReference>
<evidence type="ECO:0000256" key="1">
    <source>
        <dbReference type="SAM" id="MobiDB-lite"/>
    </source>
</evidence>
<reference evidence="4" key="1">
    <citation type="journal article" date="2019" name="Int. J. Syst. Evol. Microbiol.">
        <title>The Global Catalogue of Microorganisms (GCM) 10K type strain sequencing project: providing services to taxonomists for standard genome sequencing and annotation.</title>
        <authorList>
            <consortium name="The Broad Institute Genomics Platform"/>
            <consortium name="The Broad Institute Genome Sequencing Center for Infectious Disease"/>
            <person name="Wu L."/>
            <person name="Ma J."/>
        </authorList>
    </citation>
    <scope>NUCLEOTIDE SEQUENCE [LARGE SCALE GENOMIC DNA]</scope>
    <source>
        <strain evidence="4">JCM 15591</strain>
    </source>
</reference>
<evidence type="ECO:0000259" key="2">
    <source>
        <dbReference type="Pfam" id="PF01636"/>
    </source>
</evidence>
<protein>
    <submittedName>
        <fullName evidence="3">Phosphotransferase family protein</fullName>
    </submittedName>
</protein>
<dbReference type="Gene3D" id="3.90.1200.10">
    <property type="match status" value="1"/>
</dbReference>
<dbReference type="InterPro" id="IPR011009">
    <property type="entry name" value="Kinase-like_dom_sf"/>
</dbReference>
<dbReference type="InterPro" id="IPR041726">
    <property type="entry name" value="ACAD10_11_N"/>
</dbReference>
<feature type="compositionally biased region" description="Low complexity" evidence="1">
    <location>
        <begin position="360"/>
        <end position="371"/>
    </location>
</feature>
<keyword evidence="4" id="KW-1185">Reference proteome</keyword>
<gene>
    <name evidence="3" type="ORF">GCM10009810_09400</name>
</gene>
<dbReference type="PANTHER" id="PTHR47829">
    <property type="entry name" value="HYDROLASE, PUTATIVE (AFU_ORTHOLOGUE AFUA_1G12880)-RELATED"/>
    <property type="match status" value="1"/>
</dbReference>
<sequence length="396" mass="43259">MSDASTPVDVRDEDAFDVESMAIWLRTNASDAGGLHETPTVRQFSGGASNLTYLLQYPGGRELILRRPPGGTKARGAHDMGREHNIQAALRPAFPKVAPMVAYCDDESVIGSEFYVMERIPGTILRREIPADIRLDADAVDRLCRNAIDTLVELHRVDPSAVGLAGLGKGEGYVARQVGGWSARYRAARTPDVGDFEATMAWLDGHKPDDIAQVLIHNDFRFDNLVLSPEDPTRVVGVLDWEMATIGDPLMDLASGLAYWAQADDPAPFLAMRRQPTNAPGMWRRAQVVEHYCAAMGFTMDPERWRFYDVFGAFRLAVIAQQIYYRFFHGQTTNPMYGEFVSIVRFLDAKCAELIAAQGDSSFSDAGESSSVGARATGEDGANAEADATGEGGTEA</sequence>
<name>A0ABP4WCG0_9MICO</name>
<evidence type="ECO:0000313" key="4">
    <source>
        <dbReference type="Proteomes" id="UP001501475"/>
    </source>
</evidence>
<dbReference type="SUPFAM" id="SSF56112">
    <property type="entry name" value="Protein kinase-like (PK-like)"/>
    <property type="match status" value="1"/>
</dbReference>
<accession>A0ABP4WCG0</accession>
<dbReference type="CDD" id="cd05154">
    <property type="entry name" value="ACAD10_11_N-like"/>
    <property type="match status" value="1"/>
</dbReference>
<dbReference type="EMBL" id="BAAAPN010000024">
    <property type="protein sequence ID" value="GAA1751164.1"/>
    <property type="molecule type" value="Genomic_DNA"/>
</dbReference>
<organism evidence="3 4">
    <name type="scientific">Nostocoides vanveenii</name>
    <dbReference type="NCBI Taxonomy" id="330835"/>
    <lineage>
        <taxon>Bacteria</taxon>
        <taxon>Bacillati</taxon>
        <taxon>Actinomycetota</taxon>
        <taxon>Actinomycetes</taxon>
        <taxon>Micrococcales</taxon>
        <taxon>Intrasporangiaceae</taxon>
        <taxon>Nostocoides</taxon>
    </lineage>
</organism>
<dbReference type="PANTHER" id="PTHR47829:SF1">
    <property type="entry name" value="HAD FAMILY PHOSPHATASE"/>
    <property type="match status" value="1"/>
</dbReference>
<dbReference type="RefSeq" id="WP_344062819.1">
    <property type="nucleotide sequence ID" value="NZ_BAAAPN010000024.1"/>
</dbReference>